<evidence type="ECO:0000313" key="5">
    <source>
        <dbReference type="Proteomes" id="UP000221165"/>
    </source>
</evidence>
<feature type="region of interest" description="Disordered" evidence="2">
    <location>
        <begin position="282"/>
        <end position="344"/>
    </location>
</feature>
<gene>
    <name evidence="4" type="ORF">CSUI_007401</name>
</gene>
<reference evidence="4 5" key="1">
    <citation type="journal article" date="2017" name="Int. J. Parasitol.">
        <title>The genome of the protozoan parasite Cystoisospora suis and a reverse vaccinology approach to identify vaccine candidates.</title>
        <authorList>
            <person name="Palmieri N."/>
            <person name="Shrestha A."/>
            <person name="Ruttkowski B."/>
            <person name="Beck T."/>
            <person name="Vogl C."/>
            <person name="Tomley F."/>
            <person name="Blake D.P."/>
            <person name="Joachim A."/>
        </authorList>
    </citation>
    <scope>NUCLEOTIDE SEQUENCE [LARGE SCALE GENOMIC DNA]</scope>
    <source>
        <strain evidence="4 5">Wien I</strain>
    </source>
</reference>
<dbReference type="Proteomes" id="UP000221165">
    <property type="component" value="Unassembled WGS sequence"/>
</dbReference>
<evidence type="ECO:0000256" key="1">
    <source>
        <dbReference type="ARBA" id="ARBA00005595"/>
    </source>
</evidence>
<dbReference type="PANTHER" id="PTHR12111">
    <property type="entry name" value="SPLICING FACTOR YJU2"/>
    <property type="match status" value="1"/>
</dbReference>
<feature type="transmembrane region" description="Helical" evidence="3">
    <location>
        <begin position="25"/>
        <end position="42"/>
    </location>
</feature>
<dbReference type="GO" id="GO:0071014">
    <property type="term" value="C:post-mRNA release spliceosomal complex"/>
    <property type="evidence" value="ECO:0007669"/>
    <property type="project" value="TreeGrafter"/>
</dbReference>
<keyword evidence="3" id="KW-0812">Transmembrane</keyword>
<feature type="compositionally biased region" description="Basic and acidic residues" evidence="2">
    <location>
        <begin position="436"/>
        <end position="445"/>
    </location>
</feature>
<comment type="similarity">
    <text evidence="1">Belongs to the CWC16 family.</text>
</comment>
<evidence type="ECO:0000256" key="2">
    <source>
        <dbReference type="SAM" id="MobiDB-lite"/>
    </source>
</evidence>
<accession>A0A2C6KQR0</accession>
<dbReference type="EMBL" id="MIGC01003904">
    <property type="protein sequence ID" value="PHJ18772.1"/>
    <property type="molecule type" value="Genomic_DNA"/>
</dbReference>
<feature type="region of interest" description="Disordered" evidence="2">
    <location>
        <begin position="381"/>
        <end position="402"/>
    </location>
</feature>
<proteinExistence type="inferred from homology"/>
<dbReference type="RefSeq" id="XP_067920477.1">
    <property type="nucleotide sequence ID" value="XM_068067547.1"/>
</dbReference>
<feature type="compositionally biased region" description="Polar residues" evidence="2">
    <location>
        <begin position="286"/>
        <end position="296"/>
    </location>
</feature>
<keyword evidence="3" id="KW-1133">Transmembrane helix</keyword>
<feature type="compositionally biased region" description="Basic residues" evidence="2">
    <location>
        <begin position="505"/>
        <end position="520"/>
    </location>
</feature>
<feature type="compositionally biased region" description="Basic and acidic residues" evidence="2">
    <location>
        <begin position="313"/>
        <end position="337"/>
    </location>
</feature>
<dbReference type="AlphaFoldDB" id="A0A2C6KQR0"/>
<dbReference type="VEuPathDB" id="ToxoDB:CSUI_007401"/>
<feature type="transmembrane region" description="Helical" evidence="3">
    <location>
        <begin position="101"/>
        <end position="121"/>
    </location>
</feature>
<dbReference type="Pfam" id="PF04502">
    <property type="entry name" value="Saf4_Yju2"/>
    <property type="match status" value="1"/>
</dbReference>
<evidence type="ECO:0000313" key="4">
    <source>
        <dbReference type="EMBL" id="PHJ18772.1"/>
    </source>
</evidence>
<comment type="caution">
    <text evidence="4">The sequence shown here is derived from an EMBL/GenBank/DDBJ whole genome shotgun (WGS) entry which is preliminary data.</text>
</comment>
<dbReference type="InterPro" id="IPR007590">
    <property type="entry name" value="Saf4/Yju2"/>
</dbReference>
<evidence type="ECO:0000256" key="3">
    <source>
        <dbReference type="SAM" id="Phobius"/>
    </source>
</evidence>
<protein>
    <submittedName>
        <fullName evidence="4">Nuclear family protein</fullName>
    </submittedName>
</protein>
<dbReference type="GO" id="GO:0005684">
    <property type="term" value="C:U2-type spliceosomal complex"/>
    <property type="evidence" value="ECO:0007669"/>
    <property type="project" value="TreeGrafter"/>
</dbReference>
<dbReference type="OrthoDB" id="360327at2759"/>
<dbReference type="PANTHER" id="PTHR12111:SF2">
    <property type="entry name" value="SPLICING FACTOR YJU2B-RELATED"/>
    <property type="match status" value="1"/>
</dbReference>
<dbReference type="GeneID" id="94430758"/>
<sequence length="520" mass="59943">MGHFSPLLSISLSFSPKSSCSFSPSFRLLFLFCLSLCLLRIFSRRLTPSSLLPPLPRHSLQNFLSSSSFLLPPLHLSPFHLSPFSSSSSSLSPLLLSFFTFLLRLLSLLFTPFFTALSLFISSRKMSSLEAVRADGYYYDPDYDPKKHKSLNAFHHSHPLGDRAKKISEGILIIRFEIPFKVICLKCDHIIDKGVRFNAEKKCVGFYFTTKILEFSFSCPQCKNSLAITTDPKACRYVCTKGLREKIESFDVRDAETIELLDEEEREQIRLDPMKNLEYQRERRSLQQPRALSPFTTGGDGEKNSLGLLSSFSRERERGIEGEGDKREEGRKRRGGGEEEENEDMCKALDDLIDLQNSRHADDYAANLALRERFLLRKEKEEKEEQRRRGDEDQERKEERHGDDLLQSILFQAEEKKRKDAVKRNLFLSKMIEGGRKREREDIGNKKANLGAGEENDPREDMSKEELEDLVISHGVKFKQRKTALERLVRNAIKKRSSSIFHKGNTARKIKKRHISHPTR</sequence>
<keyword evidence="5" id="KW-1185">Reference proteome</keyword>
<feature type="region of interest" description="Disordered" evidence="2">
    <location>
        <begin position="436"/>
        <end position="464"/>
    </location>
</feature>
<feature type="region of interest" description="Disordered" evidence="2">
    <location>
        <begin position="499"/>
        <end position="520"/>
    </location>
</feature>
<dbReference type="GO" id="GO:0000398">
    <property type="term" value="P:mRNA splicing, via spliceosome"/>
    <property type="evidence" value="ECO:0007669"/>
    <property type="project" value="InterPro"/>
</dbReference>
<organism evidence="4 5">
    <name type="scientific">Cystoisospora suis</name>
    <dbReference type="NCBI Taxonomy" id="483139"/>
    <lineage>
        <taxon>Eukaryota</taxon>
        <taxon>Sar</taxon>
        <taxon>Alveolata</taxon>
        <taxon>Apicomplexa</taxon>
        <taxon>Conoidasida</taxon>
        <taxon>Coccidia</taxon>
        <taxon>Eucoccidiorida</taxon>
        <taxon>Eimeriorina</taxon>
        <taxon>Sarcocystidae</taxon>
        <taxon>Cystoisospora</taxon>
    </lineage>
</organism>
<name>A0A2C6KQR0_9APIC</name>
<keyword evidence="3" id="KW-0472">Membrane</keyword>